<reference evidence="2" key="1">
    <citation type="submission" date="2020-06" db="EMBL/GenBank/DDBJ databases">
        <authorList>
            <person name="Camacho E."/>
            <person name="Gonzalez-de la Fuente S."/>
            <person name="Rastrojo A."/>
            <person name="Peiro-Pastor R."/>
            <person name="Solana JC."/>
            <person name="Tabera L."/>
            <person name="Gamarro F."/>
            <person name="Carrasco-Ramiro F."/>
            <person name="Requena JM."/>
            <person name="Aguado B."/>
        </authorList>
    </citation>
    <scope>NUCLEOTIDE SEQUENCE</scope>
</reference>
<dbReference type="EMBL" id="LR812649">
    <property type="protein sequence ID" value="CAC5431792.1"/>
    <property type="molecule type" value="Genomic_DNA"/>
</dbReference>
<name>A0A6J8FJJ4_LEIDO</name>
<dbReference type="AlphaFoldDB" id="A0A6J8FJJ4"/>
<organism evidence="2 3">
    <name type="scientific">Leishmania donovani</name>
    <dbReference type="NCBI Taxonomy" id="5661"/>
    <lineage>
        <taxon>Eukaryota</taxon>
        <taxon>Discoba</taxon>
        <taxon>Euglenozoa</taxon>
        <taxon>Kinetoplastea</taxon>
        <taxon>Metakinetoplastina</taxon>
        <taxon>Trypanosomatida</taxon>
        <taxon>Trypanosomatidae</taxon>
        <taxon>Leishmaniinae</taxon>
        <taxon>Leishmania</taxon>
    </lineage>
</organism>
<evidence type="ECO:0000313" key="2">
    <source>
        <dbReference type="EMBL" id="CAC5431792.1"/>
    </source>
</evidence>
<dbReference type="VEuPathDB" id="TriTrypDB:LdCL_290013300"/>
<dbReference type="VEuPathDB" id="TriTrypDB:LdBPK_290850.1"/>
<feature type="region of interest" description="Disordered" evidence="1">
    <location>
        <begin position="304"/>
        <end position="325"/>
    </location>
</feature>
<feature type="compositionally biased region" description="Basic and acidic residues" evidence="1">
    <location>
        <begin position="559"/>
        <end position="579"/>
    </location>
</feature>
<feature type="region of interest" description="Disordered" evidence="1">
    <location>
        <begin position="485"/>
        <end position="531"/>
    </location>
</feature>
<gene>
    <name evidence="2" type="ORF">LDHU3_29.1150</name>
</gene>
<proteinExistence type="predicted"/>
<accession>A0A6J8FJJ4</accession>
<evidence type="ECO:0000313" key="3">
    <source>
        <dbReference type="Proteomes" id="UP000601710"/>
    </source>
</evidence>
<evidence type="ECO:0000256" key="1">
    <source>
        <dbReference type="SAM" id="MobiDB-lite"/>
    </source>
</evidence>
<feature type="region of interest" description="Disordered" evidence="1">
    <location>
        <begin position="556"/>
        <end position="618"/>
    </location>
</feature>
<feature type="compositionally biased region" description="Acidic residues" evidence="1">
    <location>
        <begin position="601"/>
        <end position="618"/>
    </location>
</feature>
<dbReference type="VEuPathDB" id="TriTrypDB:LDHU3_29.1150"/>
<protein>
    <submittedName>
        <fullName evidence="2">Hypothetical_protein_conserved</fullName>
    </submittedName>
</protein>
<feature type="compositionally biased region" description="Low complexity" evidence="1">
    <location>
        <begin position="587"/>
        <end position="600"/>
    </location>
</feature>
<dbReference type="Proteomes" id="UP000601710">
    <property type="component" value="Chromosome 29"/>
</dbReference>
<feature type="compositionally biased region" description="Acidic residues" evidence="1">
    <location>
        <begin position="487"/>
        <end position="524"/>
    </location>
</feature>
<sequence length="618" mass="67178">MFSASSSPALPVTLGHGYAAAMRQTSTTSAVGHSLSRIVAVGATAVALGVSAVLGGSLLYVSLHRAESAASEAGTGPSWWSRVARRLRICSCDNEEEDDAFATGRGAENLFDEEKVKARQKLPRGKAKGAAHSHASTATITAGAGATAATVSAALRKLAGSAPPVSDAKEALTMLANTEEIREREQYIKLVRALLQREAGIAYDDDDDSSTSSDSTDVSLNYHLATAMEGNARDELLMAFSAYGDFSDSAVYGSSIPDAGDENAADLQLSIMIKTLEYLDMSNEREKLRSRRIAMYREAGHATPVSSIDAAGSDRDGGELDEGGDVVVDPMHFQLAAHYAATHYGLTRPMDERDDDEGDGGDYPSAMERQAQRFQSMLLRPSKMNMPAEDRMNTDDSVLDRILGEGPAVRANPAMPGTARNGHAALLADRADMMEDGWEAEDDDEEAELMAYLQQADNAQHFYSREEMRRARRDPASDIRIVGMEDNAFDEDDAESEWEDEADDEDVAGTEEEDDAEADEEDDLAAAVPWSRRDKRDFERELFSRIRHLAKSFALTDAMAEREVSEEDARKRVAREQRRQQGIHSSAKAAVDPNPAAAADDLAEGTEEWEDEADWEDA</sequence>